<evidence type="ECO:0000313" key="2">
    <source>
        <dbReference type="EMBL" id="ADK31816.1"/>
    </source>
</evidence>
<keyword evidence="3" id="KW-1185">Reference proteome</keyword>
<dbReference type="InParanoid" id="D8IF93"/>
<dbReference type="KEGG" id="bpo:BP951000_1837"/>
<name>D8IF93_BRAP9</name>
<dbReference type="InterPro" id="IPR011889">
    <property type="entry name" value="Liste_lipo_26"/>
</dbReference>
<dbReference type="RefSeq" id="WP_013244765.1">
    <property type="nucleotide sequence ID" value="NC_014330.1"/>
</dbReference>
<dbReference type="GeneID" id="56440395"/>
<evidence type="ECO:0000313" key="3">
    <source>
        <dbReference type="Proteomes" id="UP000000332"/>
    </source>
</evidence>
<protein>
    <recommendedName>
        <fullName evidence="1">DUF4132 domain-containing protein</fullName>
    </recommendedName>
</protein>
<accession>D8IF93</accession>
<dbReference type="NCBIfam" id="TIGR02167">
    <property type="entry name" value="Liste_lipo_26"/>
    <property type="match status" value="4"/>
</dbReference>
<dbReference type="eggNOG" id="COG4886">
    <property type="taxonomic scope" value="Bacteria"/>
</dbReference>
<sequence>MKKYKPTTKTELKKLVFTDGIKLYDVDTSLITDMSKLFYESKRKDFEGIEDWDVSNVTNMDMMFAYMGYNMLVRYSSIDFDHDLSNWNVSKVTSMNNMFAYCSNFDQPLDNWDVSNVEDMSFMFCGAKEFNQPLNSWNTSKVKNMRGMFQECEFFNQPLDKWDTSNVEDMSNMFIRAKRFNKPLNTWNINKVKDLSSMFAYCDAFNQNLNDWDVSNVTNMDSLFRQCDKLNQPFDKWDTSNVVNMEKTFFSCTKFNQPLNSWNVSNVENMDMMFYMAQSFNQPLDKWNTQKLITAAGLFRFAYKYDCYESLENWNLDNLQEVGTFCDDEDKLHTRLKVYMQVFYPKENYITITNNNAKEIYNLILKDKNKKIVRLRKKIESDFREELSISEDNFATIEDAENYIKNNYKEDKRLKFINNTNVLIKDKSREVNIKVIKYIYSEYLSLSNIIRLKRIDDIVNLLDMETFVKQIKEFYLENKGDAACLIYGIYGGDEALKDIYELKFDSNFFLSLIKLNIKHKYALKLLYEIYTTTKKRDIKKEASKIIDEVLEKMNISYSEFKLKCMPNLGFNSKGEREFNKDYKLILNSDYSLSLFDIKNDKILKSMPKKINEDLKKEIQNLEKEIHKFMRANSYLLSIILIDGEIYSYDLFREYFIDNILMNKFASTLIWNLYDKNKKIITTFRYLGKDKYIDSENKEIKIDADSFVGLASPVEMDDKTINKWIKHLKDYKLLQPLEQLKLVKLNKNSLQKEVKKLSTIEGTYGAFKDFAKRYEMYAHDKFGETYTFQSNDDDIFSISADIDEDIEHDDIIEIKLSFGNQNYNKISSRFIYTFLVFIICSFKLNDFIID</sequence>
<dbReference type="EMBL" id="CP002025">
    <property type="protein sequence ID" value="ADK31816.1"/>
    <property type="molecule type" value="Genomic_DNA"/>
</dbReference>
<dbReference type="Proteomes" id="UP000000332">
    <property type="component" value="Chromosome"/>
</dbReference>
<reference evidence="2 3" key="1">
    <citation type="journal article" date="2010" name="PLoS ONE">
        <title>The complete genome sequence of the pathogenic intestinal spirochete Brachyspira pilosicoli and comparison with other Brachyspira genomes.</title>
        <authorList>
            <person name="Wanchanthuek P."/>
            <person name="Bellgard M.I."/>
            <person name="La T."/>
            <person name="Ryan K."/>
            <person name="Moolhuijzen P."/>
            <person name="Chapman B."/>
            <person name="Black M."/>
            <person name="Schibeci D."/>
            <person name="Hunter A."/>
            <person name="Barrero R."/>
            <person name="Phillips N.D."/>
            <person name="Hampson D.J."/>
        </authorList>
    </citation>
    <scope>NUCLEOTIDE SEQUENCE [LARGE SCALE GENOMIC DNA]</scope>
    <source>
        <strain evidence="3">ATCC BAA-1826 / 95/1000</strain>
    </source>
</reference>
<proteinExistence type="predicted"/>
<dbReference type="InterPro" id="IPR025406">
    <property type="entry name" value="DUF4132"/>
</dbReference>
<dbReference type="InterPro" id="IPR005046">
    <property type="entry name" value="DUF285"/>
</dbReference>
<dbReference type="Pfam" id="PF03382">
    <property type="entry name" value="DUF285"/>
    <property type="match status" value="1"/>
</dbReference>
<dbReference type="AlphaFoldDB" id="D8IF93"/>
<evidence type="ECO:0000259" key="1">
    <source>
        <dbReference type="Pfam" id="PF13569"/>
    </source>
</evidence>
<dbReference type="STRING" id="759914.BP951000_1837"/>
<dbReference type="eggNOG" id="COG1413">
    <property type="taxonomic scope" value="Bacteria"/>
</dbReference>
<feature type="domain" description="DUF4132" evidence="1">
    <location>
        <begin position="601"/>
        <end position="740"/>
    </location>
</feature>
<dbReference type="Pfam" id="PF13569">
    <property type="entry name" value="DUF4132"/>
    <property type="match status" value="1"/>
</dbReference>
<dbReference type="HOGENOM" id="CLU_350133_0_0_12"/>
<organism evidence="2 3">
    <name type="scientific">Brachyspira pilosicoli (strain ATCC BAA-1826 / 95/1000)</name>
    <dbReference type="NCBI Taxonomy" id="759914"/>
    <lineage>
        <taxon>Bacteria</taxon>
        <taxon>Pseudomonadati</taxon>
        <taxon>Spirochaetota</taxon>
        <taxon>Spirochaetia</taxon>
        <taxon>Brachyspirales</taxon>
        <taxon>Brachyspiraceae</taxon>
        <taxon>Brachyspira</taxon>
    </lineage>
</organism>
<gene>
    <name evidence="2" type="ordered locus">BP951000_1837</name>
</gene>